<evidence type="ECO:0000256" key="1">
    <source>
        <dbReference type="ARBA" id="ARBA00007227"/>
    </source>
</evidence>
<dbReference type="InterPro" id="IPR010359">
    <property type="entry name" value="IrrE_HExxH"/>
</dbReference>
<evidence type="ECO:0000259" key="3">
    <source>
        <dbReference type="PROSITE" id="PS50943"/>
    </source>
</evidence>
<comment type="caution">
    <text evidence="4">The sequence shown here is derived from an EMBL/GenBank/DDBJ whole genome shotgun (WGS) entry which is preliminary data.</text>
</comment>
<organism evidence="4 5">
    <name type="scientific">Streptomyces nogalater</name>
    <dbReference type="NCBI Taxonomy" id="38314"/>
    <lineage>
        <taxon>Bacteria</taxon>
        <taxon>Bacillati</taxon>
        <taxon>Actinomycetota</taxon>
        <taxon>Actinomycetes</taxon>
        <taxon>Kitasatosporales</taxon>
        <taxon>Streptomycetaceae</taxon>
        <taxon>Streptomyces</taxon>
    </lineage>
</organism>
<reference evidence="5" key="1">
    <citation type="journal article" date="2019" name="Int. J. Syst. Evol. Microbiol.">
        <title>The Global Catalogue of Microorganisms (GCM) 10K type strain sequencing project: providing services to taxonomists for standard genome sequencing and annotation.</title>
        <authorList>
            <consortium name="The Broad Institute Genomics Platform"/>
            <consortium name="The Broad Institute Genome Sequencing Center for Infectious Disease"/>
            <person name="Wu L."/>
            <person name="Ma J."/>
        </authorList>
    </citation>
    <scope>NUCLEOTIDE SEQUENCE [LARGE SCALE GENOMIC DNA]</scope>
    <source>
        <strain evidence="5">KCTC 5701</strain>
    </source>
</reference>
<feature type="domain" description="HTH cro/C1-type" evidence="3">
    <location>
        <begin position="13"/>
        <end position="67"/>
    </location>
</feature>
<feature type="region of interest" description="Disordered" evidence="2">
    <location>
        <begin position="351"/>
        <end position="396"/>
    </location>
</feature>
<evidence type="ECO:0000256" key="2">
    <source>
        <dbReference type="SAM" id="MobiDB-lite"/>
    </source>
</evidence>
<gene>
    <name evidence="4" type="ORF">ACFP3J_05730</name>
</gene>
<dbReference type="Pfam" id="PF01381">
    <property type="entry name" value="HTH_3"/>
    <property type="match status" value="1"/>
</dbReference>
<comment type="similarity">
    <text evidence="1">Belongs to the short-chain fatty acyl-CoA assimilation regulator (ScfR) family.</text>
</comment>
<dbReference type="InterPro" id="IPR001387">
    <property type="entry name" value="Cro/C1-type_HTH"/>
</dbReference>
<dbReference type="PROSITE" id="PS50943">
    <property type="entry name" value="HTH_CROC1"/>
    <property type="match status" value="1"/>
</dbReference>
<dbReference type="RefSeq" id="WP_344346735.1">
    <property type="nucleotide sequence ID" value="NZ_BAAASM010000006.1"/>
</dbReference>
<dbReference type="Proteomes" id="UP001596065">
    <property type="component" value="Unassembled WGS sequence"/>
</dbReference>
<accession>A0ABW0WF00</accession>
<dbReference type="SUPFAM" id="SSF47413">
    <property type="entry name" value="lambda repressor-like DNA-binding domains"/>
    <property type="match status" value="1"/>
</dbReference>
<name>A0ABW0WF00_STRNO</name>
<dbReference type="PANTHER" id="PTHR43236:SF1">
    <property type="entry name" value="BLL7220 PROTEIN"/>
    <property type="match status" value="1"/>
</dbReference>
<evidence type="ECO:0000313" key="4">
    <source>
        <dbReference type="EMBL" id="MFC5654991.1"/>
    </source>
</evidence>
<dbReference type="InterPro" id="IPR010982">
    <property type="entry name" value="Lambda_DNA-bd_dom_sf"/>
</dbReference>
<protein>
    <submittedName>
        <fullName evidence="4">XRE family transcriptional regulator</fullName>
    </submittedName>
</protein>
<dbReference type="EMBL" id="JBHSOE010000006">
    <property type="protein sequence ID" value="MFC5654991.1"/>
    <property type="molecule type" value="Genomic_DNA"/>
</dbReference>
<dbReference type="CDD" id="cd00093">
    <property type="entry name" value="HTH_XRE"/>
    <property type="match status" value="1"/>
</dbReference>
<dbReference type="Gene3D" id="1.10.10.2910">
    <property type="match status" value="1"/>
</dbReference>
<feature type="compositionally biased region" description="Polar residues" evidence="2">
    <location>
        <begin position="364"/>
        <end position="373"/>
    </location>
</feature>
<proteinExistence type="inferred from homology"/>
<evidence type="ECO:0000313" key="5">
    <source>
        <dbReference type="Proteomes" id="UP001596065"/>
    </source>
</evidence>
<dbReference type="Gene3D" id="1.10.260.40">
    <property type="entry name" value="lambda repressor-like DNA-binding domains"/>
    <property type="match status" value="1"/>
</dbReference>
<sequence length="396" mass="43822">MTSVLAASPGERLRTLRELMGLTQAQVSSMSGVASSWISDVENGYRDHDDAKLGLIAQATETPIGFFYVQPMAVPLDSLRFRKLASAKRTVTKRVHALYSESYRVSDDLITSERYPTPPLPFTDADEVTSEEIEELADQTRIALRLAPDKPIPHLTRALERGGIAVAPMVLTDQSGDEPSSNDHFGVSYWSGLGGTALIGYFPASGDRDRFTLAHELGHLVLHTFRPRAKDAEAEANRFASALLMPRERAQEDLSPRMTLTEYARMKATWGISIQALIMRASAVGRIDETRKRSLYVQLSQRNWRKQEPVEVGQETPLLLWTLLERRFGSKPYVPGADHLAIPPAVLRSIAPTPKASGNRRPSRSPQPESATGESRVVQFKRRGEGPATGPTRLAR</sequence>
<dbReference type="Pfam" id="PF06114">
    <property type="entry name" value="Peptidase_M78"/>
    <property type="match status" value="1"/>
</dbReference>
<dbReference type="InterPro" id="IPR052345">
    <property type="entry name" value="Rad_response_metalloprotease"/>
</dbReference>
<dbReference type="PANTHER" id="PTHR43236">
    <property type="entry name" value="ANTITOXIN HIGA1"/>
    <property type="match status" value="1"/>
</dbReference>
<keyword evidence="5" id="KW-1185">Reference proteome</keyword>
<dbReference type="SMART" id="SM00530">
    <property type="entry name" value="HTH_XRE"/>
    <property type="match status" value="1"/>
</dbReference>